<dbReference type="RefSeq" id="WP_299583131.1">
    <property type="nucleotide sequence ID" value="NZ_JBGMEL010000021.1"/>
</dbReference>
<keyword evidence="8 12" id="KW-0812">Transmembrane</keyword>
<evidence type="ECO:0000256" key="11">
    <source>
        <dbReference type="ARBA" id="ARBA00023136"/>
    </source>
</evidence>
<gene>
    <name evidence="13" type="primary">ccmD</name>
    <name evidence="13" type="ORF">ACCI51_17275</name>
</gene>
<evidence type="ECO:0000256" key="2">
    <source>
        <dbReference type="ARBA" id="ARBA00004377"/>
    </source>
</evidence>
<evidence type="ECO:0000256" key="6">
    <source>
        <dbReference type="ARBA" id="ARBA00022475"/>
    </source>
</evidence>
<keyword evidence="9 12" id="KW-0201">Cytochrome c-type biogenesis</keyword>
<dbReference type="NCBIfam" id="TIGR03141">
    <property type="entry name" value="cytochro_ccmD"/>
    <property type="match status" value="1"/>
</dbReference>
<evidence type="ECO:0000256" key="5">
    <source>
        <dbReference type="ARBA" id="ARBA00022448"/>
    </source>
</evidence>
<name>A0ABV4NRY2_9GAMM</name>
<dbReference type="InterPro" id="IPR007078">
    <property type="entry name" value="Haem_export_protD_CcmD"/>
</dbReference>
<reference evidence="13 14" key="1">
    <citation type="submission" date="2024-08" db="EMBL/GenBank/DDBJ databases">
        <authorList>
            <person name="Ishaq N."/>
        </authorList>
    </citation>
    <scope>NUCLEOTIDE SEQUENCE [LARGE SCALE GENOMIC DNA]</scope>
    <source>
        <strain evidence="13 14">JCM 30400</strain>
    </source>
</reference>
<sequence>MQFQFSSFADFLAMDGHGIYVWISFAVTFIALAAMALYPRLARRHLQRELLNQQRIEQRRRKVKAQRTVVQENA</sequence>
<comment type="subcellular location">
    <subcellularLocation>
        <location evidence="2 12">Cell inner membrane</location>
        <topology evidence="2 12">Single-pass membrane protein</topology>
    </subcellularLocation>
</comment>
<evidence type="ECO:0000256" key="10">
    <source>
        <dbReference type="ARBA" id="ARBA00022989"/>
    </source>
</evidence>
<organism evidence="13 14">
    <name type="scientific">Microbulbifer echini</name>
    <dbReference type="NCBI Taxonomy" id="1529067"/>
    <lineage>
        <taxon>Bacteria</taxon>
        <taxon>Pseudomonadati</taxon>
        <taxon>Pseudomonadota</taxon>
        <taxon>Gammaproteobacteria</taxon>
        <taxon>Cellvibrionales</taxon>
        <taxon>Microbulbiferaceae</taxon>
        <taxon>Microbulbifer</taxon>
    </lineage>
</organism>
<keyword evidence="7 12" id="KW-0997">Cell inner membrane</keyword>
<keyword evidence="6 12" id="KW-1003">Cell membrane</keyword>
<feature type="transmembrane region" description="Helical" evidence="12">
    <location>
        <begin position="20"/>
        <end position="38"/>
    </location>
</feature>
<comment type="similarity">
    <text evidence="3 12">Belongs to the CcmD/CycX/HelD family.</text>
</comment>
<evidence type="ECO:0000256" key="8">
    <source>
        <dbReference type="ARBA" id="ARBA00022692"/>
    </source>
</evidence>
<dbReference type="Proteomes" id="UP001569414">
    <property type="component" value="Unassembled WGS sequence"/>
</dbReference>
<evidence type="ECO:0000256" key="9">
    <source>
        <dbReference type="ARBA" id="ARBA00022748"/>
    </source>
</evidence>
<evidence type="ECO:0000256" key="1">
    <source>
        <dbReference type="ARBA" id="ARBA00002442"/>
    </source>
</evidence>
<keyword evidence="10 12" id="KW-1133">Transmembrane helix</keyword>
<protein>
    <recommendedName>
        <fullName evidence="4 12">Heme exporter protein D</fullName>
    </recommendedName>
</protein>
<dbReference type="PANTHER" id="PTHR37531">
    <property type="entry name" value="HEME EXPORTER PROTEIN D"/>
    <property type="match status" value="1"/>
</dbReference>
<dbReference type="PANTHER" id="PTHR37531:SF1">
    <property type="entry name" value="HEME EXPORTER PROTEIN D"/>
    <property type="match status" value="1"/>
</dbReference>
<accession>A0ABV4NRY2</accession>
<evidence type="ECO:0000256" key="4">
    <source>
        <dbReference type="ARBA" id="ARBA00016461"/>
    </source>
</evidence>
<keyword evidence="5 12" id="KW-0813">Transport</keyword>
<comment type="caution">
    <text evidence="13">The sequence shown here is derived from an EMBL/GenBank/DDBJ whole genome shotgun (WGS) entry which is preliminary data.</text>
</comment>
<evidence type="ECO:0000256" key="7">
    <source>
        <dbReference type="ARBA" id="ARBA00022519"/>
    </source>
</evidence>
<dbReference type="EMBL" id="JBGMEL010000021">
    <property type="protein sequence ID" value="MFA0792294.1"/>
    <property type="molecule type" value="Genomic_DNA"/>
</dbReference>
<evidence type="ECO:0000256" key="12">
    <source>
        <dbReference type="RuleBase" id="RU363101"/>
    </source>
</evidence>
<evidence type="ECO:0000313" key="13">
    <source>
        <dbReference type="EMBL" id="MFA0792294.1"/>
    </source>
</evidence>
<evidence type="ECO:0000256" key="3">
    <source>
        <dbReference type="ARBA" id="ARBA00008741"/>
    </source>
</evidence>
<evidence type="ECO:0000313" key="14">
    <source>
        <dbReference type="Proteomes" id="UP001569414"/>
    </source>
</evidence>
<dbReference type="InterPro" id="IPR052075">
    <property type="entry name" value="Heme_exporter_D"/>
</dbReference>
<keyword evidence="14" id="KW-1185">Reference proteome</keyword>
<proteinExistence type="inferred from homology"/>
<keyword evidence="11 12" id="KW-0472">Membrane</keyword>
<comment type="function">
    <text evidence="1 12">Required for the export of heme to the periplasm for the biogenesis of c-type cytochromes.</text>
</comment>
<dbReference type="Pfam" id="PF04995">
    <property type="entry name" value="CcmD"/>
    <property type="match status" value="1"/>
</dbReference>